<name>A0A2T4ZCQ2_9BACL</name>
<keyword evidence="2" id="KW-1185">Reference proteome</keyword>
<gene>
    <name evidence="1" type="ORF">C8J48_2305</name>
</gene>
<reference evidence="1 2" key="1">
    <citation type="submission" date="2018-04" db="EMBL/GenBank/DDBJ databases">
        <title>Genomic Encyclopedia of Archaeal and Bacterial Type Strains, Phase II (KMG-II): from individual species to whole genera.</title>
        <authorList>
            <person name="Goeker M."/>
        </authorList>
    </citation>
    <scope>NUCLEOTIDE SEQUENCE [LARGE SCALE GENOMIC DNA]</scope>
    <source>
        <strain evidence="1 2">DSM 45169</strain>
    </source>
</reference>
<proteinExistence type="predicted"/>
<evidence type="ECO:0000313" key="1">
    <source>
        <dbReference type="EMBL" id="PTM59675.1"/>
    </source>
</evidence>
<sequence length="44" mass="5221">MQTKPVQEEICPVCGKKIEKNRESVLKECCSDQWIKQQIDNCYF</sequence>
<comment type="caution">
    <text evidence="1">The sequence shown here is derived from an EMBL/GenBank/DDBJ whole genome shotgun (WGS) entry which is preliminary data.</text>
</comment>
<dbReference type="EMBL" id="PZZP01000001">
    <property type="protein sequence ID" value="PTM59675.1"/>
    <property type="molecule type" value="Genomic_DNA"/>
</dbReference>
<dbReference type="AlphaFoldDB" id="A0A2T4ZCQ2"/>
<dbReference type="RefSeq" id="WP_281261207.1">
    <property type="nucleotide sequence ID" value="NZ_PZZP01000001.1"/>
</dbReference>
<organism evidence="1 2">
    <name type="scientific">Desmospora activa DSM 45169</name>
    <dbReference type="NCBI Taxonomy" id="1121389"/>
    <lineage>
        <taxon>Bacteria</taxon>
        <taxon>Bacillati</taxon>
        <taxon>Bacillota</taxon>
        <taxon>Bacilli</taxon>
        <taxon>Bacillales</taxon>
        <taxon>Thermoactinomycetaceae</taxon>
        <taxon>Desmospora</taxon>
    </lineage>
</organism>
<dbReference type="Proteomes" id="UP000241639">
    <property type="component" value="Unassembled WGS sequence"/>
</dbReference>
<evidence type="ECO:0000313" key="2">
    <source>
        <dbReference type="Proteomes" id="UP000241639"/>
    </source>
</evidence>
<accession>A0A2T4ZCQ2</accession>
<protein>
    <submittedName>
        <fullName evidence="1">Uncharacterized protein</fullName>
    </submittedName>
</protein>